<sequence length="220" mass="24896">MATSNDGVNTMDNIVSKEPGKMEIQALSHDAETEFKHEPYKKMKKAPPQVKPFDGIKTPAIVITPSGRRSSRRSSGSSLTTICETTDGTDVTHLDEVRTLTEKLHLKGCICSQDFIPSETKNQRIGHALTWLRQELSQMKEQDEELARTLVKLRRELHKLKLERCSAEHRALLEDAIDAEQELHEPSCRISDSIPEALSPTLRNYGLTRMNITARRFSVF</sequence>
<evidence type="ECO:0000313" key="4">
    <source>
        <dbReference type="EMBL" id="ELU10829.1"/>
    </source>
</evidence>
<dbReference type="PANTHER" id="PTHR32289:SF1">
    <property type="entry name" value="PROTEIN FAM167A-LIKE"/>
    <property type="match status" value="1"/>
</dbReference>
<evidence type="ECO:0000313" key="6">
    <source>
        <dbReference type="Proteomes" id="UP000014760"/>
    </source>
</evidence>
<dbReference type="EMBL" id="KB297234">
    <property type="protein sequence ID" value="ELU10829.1"/>
    <property type="molecule type" value="Genomic_DNA"/>
</dbReference>
<feature type="compositionally biased region" description="Polar residues" evidence="3">
    <location>
        <begin position="1"/>
        <end position="13"/>
    </location>
</feature>
<evidence type="ECO:0000256" key="1">
    <source>
        <dbReference type="ARBA" id="ARBA00005489"/>
    </source>
</evidence>
<dbReference type="Proteomes" id="UP000014760">
    <property type="component" value="Unassembled WGS sequence"/>
</dbReference>
<reference evidence="5" key="3">
    <citation type="submission" date="2015-06" db="UniProtKB">
        <authorList>
            <consortium name="EnsemblMetazoa"/>
        </authorList>
    </citation>
    <scope>IDENTIFICATION</scope>
</reference>
<dbReference type="OrthoDB" id="5965452at2759"/>
<dbReference type="EnsemblMetazoa" id="CapteT223646">
    <property type="protein sequence ID" value="CapteP223646"/>
    <property type="gene ID" value="CapteG223646"/>
</dbReference>
<dbReference type="PANTHER" id="PTHR32289">
    <property type="entry name" value="PROTEIN FAM167A"/>
    <property type="match status" value="1"/>
</dbReference>
<dbReference type="InterPro" id="IPR024280">
    <property type="entry name" value="FAM167"/>
</dbReference>
<name>R7UWX1_CAPTE</name>
<reference evidence="6" key="1">
    <citation type="submission" date="2012-12" db="EMBL/GenBank/DDBJ databases">
        <authorList>
            <person name="Hellsten U."/>
            <person name="Grimwood J."/>
            <person name="Chapman J.A."/>
            <person name="Shapiro H."/>
            <person name="Aerts A."/>
            <person name="Otillar R.P."/>
            <person name="Terry A.Y."/>
            <person name="Boore J.L."/>
            <person name="Simakov O."/>
            <person name="Marletaz F."/>
            <person name="Cho S.-J."/>
            <person name="Edsinger-Gonzales E."/>
            <person name="Havlak P."/>
            <person name="Kuo D.-H."/>
            <person name="Larsson T."/>
            <person name="Lv J."/>
            <person name="Arendt D."/>
            <person name="Savage R."/>
            <person name="Osoegawa K."/>
            <person name="de Jong P."/>
            <person name="Lindberg D.R."/>
            <person name="Seaver E.C."/>
            <person name="Weisblat D.A."/>
            <person name="Putnam N.H."/>
            <person name="Grigoriev I.V."/>
            <person name="Rokhsar D.S."/>
        </authorList>
    </citation>
    <scope>NUCLEOTIDE SEQUENCE</scope>
    <source>
        <strain evidence="6">I ESC-2004</strain>
    </source>
</reference>
<proteinExistence type="inferred from homology"/>
<reference evidence="4 6" key="2">
    <citation type="journal article" date="2013" name="Nature">
        <title>Insights into bilaterian evolution from three spiralian genomes.</title>
        <authorList>
            <person name="Simakov O."/>
            <person name="Marletaz F."/>
            <person name="Cho S.J."/>
            <person name="Edsinger-Gonzales E."/>
            <person name="Havlak P."/>
            <person name="Hellsten U."/>
            <person name="Kuo D.H."/>
            <person name="Larsson T."/>
            <person name="Lv J."/>
            <person name="Arendt D."/>
            <person name="Savage R."/>
            <person name="Osoegawa K."/>
            <person name="de Jong P."/>
            <person name="Grimwood J."/>
            <person name="Chapman J.A."/>
            <person name="Shapiro H."/>
            <person name="Aerts A."/>
            <person name="Otillar R.P."/>
            <person name="Terry A.Y."/>
            <person name="Boore J.L."/>
            <person name="Grigoriev I.V."/>
            <person name="Lindberg D.R."/>
            <person name="Seaver E.C."/>
            <person name="Weisblat D.A."/>
            <person name="Putnam N.H."/>
            <person name="Rokhsar D.S."/>
        </authorList>
    </citation>
    <scope>NUCLEOTIDE SEQUENCE</scope>
    <source>
        <strain evidence="4 6">I ESC-2004</strain>
    </source>
</reference>
<keyword evidence="2" id="KW-0175">Coiled coil</keyword>
<comment type="similarity">
    <text evidence="1">Belongs to the FAM167 (SEC) family.</text>
</comment>
<accession>R7UWX1</accession>
<evidence type="ECO:0000313" key="5">
    <source>
        <dbReference type="EnsemblMetazoa" id="CapteP223646"/>
    </source>
</evidence>
<evidence type="ECO:0000256" key="3">
    <source>
        <dbReference type="SAM" id="MobiDB-lite"/>
    </source>
</evidence>
<gene>
    <name evidence="4" type="ORF">CAPTEDRAFT_223646</name>
</gene>
<dbReference type="HOGENOM" id="CLU_1257122_0_0_1"/>
<dbReference type="AlphaFoldDB" id="R7UWX1"/>
<dbReference type="OMA" id="IPPKMAF"/>
<keyword evidence="6" id="KW-1185">Reference proteome</keyword>
<feature type="region of interest" description="Disordered" evidence="3">
    <location>
        <begin position="1"/>
        <end position="20"/>
    </location>
</feature>
<protein>
    <submittedName>
        <fullName evidence="4 5">Uncharacterized protein</fullName>
    </submittedName>
</protein>
<evidence type="ECO:0000256" key="2">
    <source>
        <dbReference type="SAM" id="Coils"/>
    </source>
</evidence>
<dbReference type="Pfam" id="PF11652">
    <property type="entry name" value="FAM167"/>
    <property type="match status" value="1"/>
</dbReference>
<organism evidence="4">
    <name type="scientific">Capitella teleta</name>
    <name type="common">Polychaete worm</name>
    <dbReference type="NCBI Taxonomy" id="283909"/>
    <lineage>
        <taxon>Eukaryota</taxon>
        <taxon>Metazoa</taxon>
        <taxon>Spiralia</taxon>
        <taxon>Lophotrochozoa</taxon>
        <taxon>Annelida</taxon>
        <taxon>Polychaeta</taxon>
        <taxon>Sedentaria</taxon>
        <taxon>Scolecida</taxon>
        <taxon>Capitellidae</taxon>
        <taxon>Capitella</taxon>
    </lineage>
</organism>
<dbReference type="EMBL" id="AMQN01000929">
    <property type="status" value="NOT_ANNOTATED_CDS"/>
    <property type="molecule type" value="Genomic_DNA"/>
</dbReference>
<feature type="coiled-coil region" evidence="2">
    <location>
        <begin position="136"/>
        <end position="182"/>
    </location>
</feature>
<dbReference type="STRING" id="283909.R7UWX1"/>
<dbReference type="InterPro" id="IPR051771">
    <property type="entry name" value="FAM167_domain"/>
</dbReference>